<accession>A0AAC9I680</accession>
<dbReference type="InterPro" id="IPR003313">
    <property type="entry name" value="AraC-bd"/>
</dbReference>
<gene>
    <name evidence="5" type="ORF">EM308_11960</name>
</gene>
<protein>
    <submittedName>
        <fullName evidence="5">AraC family transcriptional regulator</fullName>
    </submittedName>
</protein>
<dbReference type="SUPFAM" id="SSF46689">
    <property type="entry name" value="Homeodomain-like"/>
    <property type="match status" value="2"/>
</dbReference>
<dbReference type="Gene3D" id="1.10.10.60">
    <property type="entry name" value="Homeodomain-like"/>
    <property type="match status" value="2"/>
</dbReference>
<keyword evidence="2" id="KW-0238">DNA-binding</keyword>
<dbReference type="Proteomes" id="UP000175968">
    <property type="component" value="Chromosome"/>
</dbReference>
<keyword evidence="1" id="KW-0805">Transcription regulation</keyword>
<keyword evidence="3" id="KW-0804">Transcription</keyword>
<dbReference type="PANTHER" id="PTHR43280:SF30">
    <property type="entry name" value="MMSAB OPERON REGULATORY PROTEIN"/>
    <property type="match status" value="1"/>
</dbReference>
<reference evidence="5 6" key="1">
    <citation type="submission" date="2016-10" db="EMBL/GenBank/DDBJ databases">
        <title>Flavobacterium gilvum sp. nov., isolated from stream water.</title>
        <authorList>
            <person name="Shin S.-K."/>
            <person name="Cho Y.-J."/>
            <person name="Yi H."/>
        </authorList>
    </citation>
    <scope>NUCLEOTIDE SEQUENCE [LARGE SCALE GENOMIC DNA]</scope>
    <source>
        <strain evidence="5 6">EM1308</strain>
    </source>
</reference>
<evidence type="ECO:0000313" key="6">
    <source>
        <dbReference type="Proteomes" id="UP000175968"/>
    </source>
</evidence>
<dbReference type="AlphaFoldDB" id="A0AAC9I680"/>
<dbReference type="KEGG" id="fgl:EM308_11960"/>
<dbReference type="Pfam" id="PF12833">
    <property type="entry name" value="HTH_18"/>
    <property type="match status" value="1"/>
</dbReference>
<sequence length="301" mass="35222">MFYSDLNNSVNYPITSHEDELWGLTITTVGHQNINEKQQYPPEKHPLDYYFNVGKGRILNEYQLLYITNGNGVFTYGNSKESYFITEGKMFFLMPGVWHTYKPMENTGWNEYWIGFKGKMIEKIVKEGFFLNKPPVFHIGMNEEIIDLYYKAIEIAHEERAGFQQALCGIVMNILGLMYYRDRTRDFEDEELINKINKAKVIMREEVYKNITAEDIAKNLGISYSGFRRAFKELTGTSPSKYMLELKLNEAKLLLYSTNQPIKEISYSLNFENPDYFPIFFKKRTGKTPSEYRNLVCANGV</sequence>
<evidence type="ECO:0000313" key="5">
    <source>
        <dbReference type="EMBL" id="AOW10161.1"/>
    </source>
</evidence>
<dbReference type="GO" id="GO:0003700">
    <property type="term" value="F:DNA-binding transcription factor activity"/>
    <property type="evidence" value="ECO:0007669"/>
    <property type="project" value="InterPro"/>
</dbReference>
<keyword evidence="6" id="KW-1185">Reference proteome</keyword>
<organism evidence="5 6">
    <name type="scientific">Flavobacterium gilvum</name>
    <dbReference type="NCBI Taxonomy" id="1492737"/>
    <lineage>
        <taxon>Bacteria</taxon>
        <taxon>Pseudomonadati</taxon>
        <taxon>Bacteroidota</taxon>
        <taxon>Flavobacteriia</taxon>
        <taxon>Flavobacteriales</taxon>
        <taxon>Flavobacteriaceae</taxon>
        <taxon>Flavobacterium</taxon>
    </lineage>
</organism>
<dbReference type="Gene3D" id="2.60.120.280">
    <property type="entry name" value="Regulatory protein AraC"/>
    <property type="match status" value="1"/>
</dbReference>
<dbReference type="GO" id="GO:0043565">
    <property type="term" value="F:sequence-specific DNA binding"/>
    <property type="evidence" value="ECO:0007669"/>
    <property type="project" value="InterPro"/>
</dbReference>
<dbReference type="PROSITE" id="PS00041">
    <property type="entry name" value="HTH_ARAC_FAMILY_1"/>
    <property type="match status" value="1"/>
</dbReference>
<dbReference type="PROSITE" id="PS01124">
    <property type="entry name" value="HTH_ARAC_FAMILY_2"/>
    <property type="match status" value="1"/>
</dbReference>
<dbReference type="InterPro" id="IPR018060">
    <property type="entry name" value="HTH_AraC"/>
</dbReference>
<dbReference type="Pfam" id="PF02311">
    <property type="entry name" value="AraC_binding"/>
    <property type="match status" value="1"/>
</dbReference>
<dbReference type="RefSeq" id="WP_035637020.1">
    <property type="nucleotide sequence ID" value="NZ_CP017479.1"/>
</dbReference>
<feature type="domain" description="HTH araC/xylS-type" evidence="4">
    <location>
        <begin position="197"/>
        <end position="295"/>
    </location>
</feature>
<dbReference type="PANTHER" id="PTHR43280">
    <property type="entry name" value="ARAC-FAMILY TRANSCRIPTIONAL REGULATOR"/>
    <property type="match status" value="1"/>
</dbReference>
<dbReference type="EMBL" id="CP017479">
    <property type="protein sequence ID" value="AOW10161.1"/>
    <property type="molecule type" value="Genomic_DNA"/>
</dbReference>
<dbReference type="InterPro" id="IPR037923">
    <property type="entry name" value="HTH-like"/>
</dbReference>
<evidence type="ECO:0000256" key="3">
    <source>
        <dbReference type="ARBA" id="ARBA00023163"/>
    </source>
</evidence>
<dbReference type="InterPro" id="IPR018062">
    <property type="entry name" value="HTH_AraC-typ_CS"/>
</dbReference>
<dbReference type="SUPFAM" id="SSF51215">
    <property type="entry name" value="Regulatory protein AraC"/>
    <property type="match status" value="1"/>
</dbReference>
<proteinExistence type="predicted"/>
<dbReference type="SMART" id="SM00342">
    <property type="entry name" value="HTH_ARAC"/>
    <property type="match status" value="1"/>
</dbReference>
<evidence type="ECO:0000256" key="2">
    <source>
        <dbReference type="ARBA" id="ARBA00023125"/>
    </source>
</evidence>
<evidence type="ECO:0000256" key="1">
    <source>
        <dbReference type="ARBA" id="ARBA00023015"/>
    </source>
</evidence>
<dbReference type="InterPro" id="IPR009057">
    <property type="entry name" value="Homeodomain-like_sf"/>
</dbReference>
<name>A0AAC9I680_9FLAO</name>
<evidence type="ECO:0000259" key="4">
    <source>
        <dbReference type="PROSITE" id="PS01124"/>
    </source>
</evidence>